<protein>
    <submittedName>
        <fullName evidence="1">Uncharacterized protein</fullName>
    </submittedName>
</protein>
<evidence type="ECO:0000313" key="2">
    <source>
        <dbReference type="Proteomes" id="UP000617734"/>
    </source>
</evidence>
<evidence type="ECO:0000313" key="1">
    <source>
        <dbReference type="EMBL" id="GHH59113.1"/>
    </source>
</evidence>
<reference evidence="1" key="1">
    <citation type="journal article" date="2014" name="Int. J. Syst. Evol. Microbiol.">
        <title>Complete genome sequence of Corynebacterium casei LMG S-19264T (=DSM 44701T), isolated from a smear-ripened cheese.</title>
        <authorList>
            <consortium name="US DOE Joint Genome Institute (JGI-PGF)"/>
            <person name="Walter F."/>
            <person name="Albersmeier A."/>
            <person name="Kalinowski J."/>
            <person name="Ruckert C."/>
        </authorList>
    </citation>
    <scope>NUCLEOTIDE SEQUENCE</scope>
    <source>
        <strain evidence="1">JCM 4646</strain>
    </source>
</reference>
<reference evidence="1" key="2">
    <citation type="submission" date="2020-09" db="EMBL/GenBank/DDBJ databases">
        <authorList>
            <person name="Sun Q."/>
            <person name="Ohkuma M."/>
        </authorList>
    </citation>
    <scope>NUCLEOTIDE SEQUENCE</scope>
    <source>
        <strain evidence="1">JCM 4646</strain>
    </source>
</reference>
<dbReference type="AlphaFoldDB" id="A0A919FAS3"/>
<sequence>MRRREAEQDRDVAALLAAGALVEIRSLAGSPGRAAQEESPEEVLGRIRALADLGHNLPGVARPPRSGPVRRGVPLDRFDRAMDERPMSWAWNTAGPEGRAWMLARIEQEGRTWTPPPPLPEPRVDPSPMKPWQWVGLLLGRWPVRTPFGRRPLPADANVLKVLDTGTICALHDEVRRLRLGLGGAAPWLRAHLAPDGVHYLLPDPADYYWPGNADGRGGRIGWWQCTALLRMRDGAQVSAMVAVLPETFAALPSTLRRREQVRLAHRVRSVERDAVLWGRDHEAACAPQVCGFVPEENGSASTTP</sequence>
<organism evidence="1 2">
    <name type="scientific">Kitasatospora indigofera</name>
    <dbReference type="NCBI Taxonomy" id="67307"/>
    <lineage>
        <taxon>Bacteria</taxon>
        <taxon>Bacillati</taxon>
        <taxon>Actinomycetota</taxon>
        <taxon>Actinomycetes</taxon>
        <taxon>Kitasatosporales</taxon>
        <taxon>Streptomycetaceae</taxon>
        <taxon>Kitasatospora</taxon>
    </lineage>
</organism>
<dbReference type="GeneID" id="95350721"/>
<keyword evidence="2" id="KW-1185">Reference proteome</keyword>
<gene>
    <name evidence="1" type="ORF">GCM10018781_01630</name>
</gene>
<comment type="caution">
    <text evidence="1">The sequence shown here is derived from an EMBL/GenBank/DDBJ whole genome shotgun (WGS) entry which is preliminary data.</text>
</comment>
<dbReference type="RefSeq" id="WP_190208763.1">
    <property type="nucleotide sequence ID" value="NZ_BNBO01000001.1"/>
</dbReference>
<proteinExistence type="predicted"/>
<dbReference type="Proteomes" id="UP000617734">
    <property type="component" value="Unassembled WGS sequence"/>
</dbReference>
<dbReference type="EMBL" id="BNBO01000001">
    <property type="protein sequence ID" value="GHH59113.1"/>
    <property type="molecule type" value="Genomic_DNA"/>
</dbReference>
<name>A0A919FAS3_9ACTN</name>
<accession>A0A919FAS3</accession>